<proteinExistence type="predicted"/>
<keyword evidence="1" id="KW-1133">Transmembrane helix</keyword>
<keyword evidence="3" id="KW-1185">Reference proteome</keyword>
<keyword evidence="1" id="KW-0472">Membrane</keyword>
<gene>
    <name evidence="2" type="ORF">H6P80_08120</name>
</gene>
<accession>A0A842HXH5</accession>
<protein>
    <recommendedName>
        <fullName evidence="4">Rod shape-determining protein MreD</fullName>
    </recommendedName>
</protein>
<evidence type="ECO:0000256" key="1">
    <source>
        <dbReference type="SAM" id="Phobius"/>
    </source>
</evidence>
<evidence type="ECO:0000313" key="3">
    <source>
        <dbReference type="Proteomes" id="UP000564378"/>
    </source>
</evidence>
<evidence type="ECO:0008006" key="4">
    <source>
        <dbReference type="Google" id="ProtNLM"/>
    </source>
</evidence>
<dbReference type="EMBL" id="JACJVJ010000001">
    <property type="protein sequence ID" value="MBC2777585.1"/>
    <property type="molecule type" value="Genomic_DNA"/>
</dbReference>
<name>A0A842HXH5_9SPHN</name>
<comment type="caution">
    <text evidence="2">The sequence shown here is derived from an EMBL/GenBank/DDBJ whole genome shotgun (WGS) entry which is preliminary data.</text>
</comment>
<dbReference type="AlphaFoldDB" id="A0A842HXH5"/>
<keyword evidence="1" id="KW-0812">Transmembrane</keyword>
<evidence type="ECO:0000313" key="2">
    <source>
        <dbReference type="EMBL" id="MBC2777585.1"/>
    </source>
</evidence>
<feature type="transmembrane region" description="Helical" evidence="1">
    <location>
        <begin position="12"/>
        <end position="38"/>
    </location>
</feature>
<reference evidence="2 3" key="1">
    <citation type="submission" date="2020-08" db="EMBL/GenBank/DDBJ databases">
        <title>Draft genome sequence of Parasphingopyxis sp. GrpM-11.</title>
        <authorList>
            <person name="Oh J."/>
            <person name="Roh D.-H."/>
        </authorList>
    </citation>
    <scope>NUCLEOTIDE SEQUENCE [LARGE SCALE GENOMIC DNA]</scope>
    <source>
        <strain evidence="2 3">GrpM-11</strain>
    </source>
</reference>
<organism evidence="2 3">
    <name type="scientific">Parasphingopyxis marina</name>
    <dbReference type="NCBI Taxonomy" id="2761622"/>
    <lineage>
        <taxon>Bacteria</taxon>
        <taxon>Pseudomonadati</taxon>
        <taxon>Pseudomonadota</taxon>
        <taxon>Alphaproteobacteria</taxon>
        <taxon>Sphingomonadales</taxon>
        <taxon>Sphingomonadaceae</taxon>
        <taxon>Parasphingopyxis</taxon>
    </lineage>
</organism>
<feature type="transmembrane region" description="Helical" evidence="1">
    <location>
        <begin position="44"/>
        <end position="62"/>
    </location>
</feature>
<dbReference type="Proteomes" id="UP000564378">
    <property type="component" value="Unassembled WGS sequence"/>
</dbReference>
<sequence>MMATRGPFSSMTLIQATITFVVAFLAVNVLIDVLVFGAEPTRNIARHIVAALIAAPIWYFFIRWMRSRNA</sequence>